<protein>
    <submittedName>
        <fullName evidence="1">Uncharacterized protein</fullName>
    </submittedName>
</protein>
<sequence length="363" mass="41694">MEGQPRTLENLPNFHHHTRQLSQQFLVFQRPVSATALPGRQTLLLEPHLAGQVFVNGRYLTTWGKDRKIGSHHPALFGLDLHTIPVWHGRIIDYELLKKEYTNMWQEITIDARLAPLNLNGMLLNRLLYGKDEPDAGYDDGEYDDDDEDDAPPVDTSVETLESQVMSNNHYDPVGICAKALGTKFAQEFGRTAFPVVAVDVPVVQQYLGHRTPLVVPQRVISVLRRGGYFDWKRTMQEIWFTDNVRPSANEDETRLIQAAVDNIHQSFIDDPYLVEDLTPNHVLWITFLDITSGGRIVDNDPVKHNNLCRYHESMRQFYVNEALIKDPDLSARMNDVYLGWILAKSHPDGTVQDRYFQHHFAK</sequence>
<name>A0A7S1GN85_CYCTE</name>
<dbReference type="AlphaFoldDB" id="A0A7S1GN85"/>
<evidence type="ECO:0000313" key="1">
    <source>
        <dbReference type="EMBL" id="CAD8938087.1"/>
    </source>
</evidence>
<dbReference type="EMBL" id="HBFW01014360">
    <property type="protein sequence ID" value="CAD8938087.1"/>
    <property type="molecule type" value="Transcribed_RNA"/>
</dbReference>
<gene>
    <name evidence="1" type="ORF">CTEN0397_LOCUS9150</name>
</gene>
<accession>A0A7S1GN85</accession>
<proteinExistence type="predicted"/>
<organism evidence="1">
    <name type="scientific">Cyclophora tenuis</name>
    <name type="common">Marine diatom</name>
    <dbReference type="NCBI Taxonomy" id="216820"/>
    <lineage>
        <taxon>Eukaryota</taxon>
        <taxon>Sar</taxon>
        <taxon>Stramenopiles</taxon>
        <taxon>Ochrophyta</taxon>
        <taxon>Bacillariophyta</taxon>
        <taxon>Fragilariophyceae</taxon>
        <taxon>Fragilariophycidae</taxon>
        <taxon>Cyclophorales</taxon>
        <taxon>Cyclophoraceae</taxon>
        <taxon>Cyclophora</taxon>
    </lineage>
</organism>
<reference evidence="1" key="1">
    <citation type="submission" date="2021-01" db="EMBL/GenBank/DDBJ databases">
        <authorList>
            <person name="Corre E."/>
            <person name="Pelletier E."/>
            <person name="Niang G."/>
            <person name="Scheremetjew M."/>
            <person name="Finn R."/>
            <person name="Kale V."/>
            <person name="Holt S."/>
            <person name="Cochrane G."/>
            <person name="Meng A."/>
            <person name="Brown T."/>
            <person name="Cohen L."/>
        </authorList>
    </citation>
    <scope>NUCLEOTIDE SEQUENCE</scope>
    <source>
        <strain evidence="1">ECT3854</strain>
    </source>
</reference>